<dbReference type="PANTHER" id="PTHR12131:SF24">
    <property type="entry name" value="DEXH-BOX ATP-DEPENDENT RNA HELICASE DEXH11"/>
    <property type="match status" value="1"/>
</dbReference>
<dbReference type="GO" id="GO:0003724">
    <property type="term" value="F:RNA helicase activity"/>
    <property type="evidence" value="ECO:0007669"/>
    <property type="project" value="InterPro"/>
</dbReference>
<dbReference type="CDD" id="cd18795">
    <property type="entry name" value="SF2_C_Ski2"/>
    <property type="match status" value="1"/>
</dbReference>
<keyword evidence="4" id="KW-0378">Hydrolase</keyword>
<organism evidence="11 12">
    <name type="scientific">Vanilla planifolia</name>
    <name type="common">Vanilla</name>
    <dbReference type="NCBI Taxonomy" id="51239"/>
    <lineage>
        <taxon>Eukaryota</taxon>
        <taxon>Viridiplantae</taxon>
        <taxon>Streptophyta</taxon>
        <taxon>Embryophyta</taxon>
        <taxon>Tracheophyta</taxon>
        <taxon>Spermatophyta</taxon>
        <taxon>Magnoliopsida</taxon>
        <taxon>Liliopsida</taxon>
        <taxon>Asparagales</taxon>
        <taxon>Orchidaceae</taxon>
        <taxon>Vanilloideae</taxon>
        <taxon>Vanilleae</taxon>
        <taxon>Vanilla</taxon>
    </lineage>
</organism>
<dbReference type="GO" id="GO:0070478">
    <property type="term" value="P:nuclear-transcribed mRNA catabolic process, 3'-5' exonucleolytic nonsense-mediated decay"/>
    <property type="evidence" value="ECO:0007669"/>
    <property type="project" value="TreeGrafter"/>
</dbReference>
<evidence type="ECO:0000256" key="5">
    <source>
        <dbReference type="ARBA" id="ARBA00022806"/>
    </source>
</evidence>
<dbReference type="PROSITE" id="PS51194">
    <property type="entry name" value="HELICASE_CTER"/>
    <property type="match status" value="1"/>
</dbReference>
<dbReference type="Gene3D" id="1.10.3380.30">
    <property type="match status" value="2"/>
</dbReference>
<dbReference type="InterPro" id="IPR048392">
    <property type="entry name" value="MTR4-like_stalk"/>
</dbReference>
<dbReference type="FunFam" id="1.10.3380.30:FF:000010">
    <property type="entry name" value="DExH-box ATP-dependent RNA helicase DExH11"/>
    <property type="match status" value="1"/>
</dbReference>
<dbReference type="Pfam" id="PF17911">
    <property type="entry name" value="Ski2_N"/>
    <property type="match status" value="1"/>
</dbReference>
<dbReference type="InterPro" id="IPR050699">
    <property type="entry name" value="RNA-DNA_Helicase"/>
</dbReference>
<dbReference type="Pfam" id="PF00270">
    <property type="entry name" value="DEAD"/>
    <property type="match status" value="1"/>
</dbReference>
<dbReference type="GO" id="GO:0055087">
    <property type="term" value="C:Ski complex"/>
    <property type="evidence" value="ECO:0007669"/>
    <property type="project" value="TreeGrafter"/>
</dbReference>
<dbReference type="SMART" id="SM00487">
    <property type="entry name" value="DEXDc"/>
    <property type="match status" value="1"/>
</dbReference>
<proteinExistence type="predicted"/>
<evidence type="ECO:0000259" key="10">
    <source>
        <dbReference type="PROSITE" id="PS51194"/>
    </source>
</evidence>
<feature type="region of interest" description="Disordered" evidence="8">
    <location>
        <begin position="575"/>
        <end position="617"/>
    </location>
</feature>
<name>A0A835QRT8_VANPL</name>
<dbReference type="InterPro" id="IPR012961">
    <property type="entry name" value="Ski2/MTR4_C"/>
</dbReference>
<gene>
    <name evidence="11" type="ORF">HPP92_014856</name>
</gene>
<dbReference type="Pfam" id="PF08148">
    <property type="entry name" value="DSHCT"/>
    <property type="match status" value="1"/>
</dbReference>
<evidence type="ECO:0000256" key="1">
    <source>
        <dbReference type="ARBA" id="ARBA00004496"/>
    </source>
</evidence>
<dbReference type="Pfam" id="PF13234">
    <property type="entry name" value="MTR4_beta-barrel"/>
    <property type="match status" value="1"/>
</dbReference>
<dbReference type="InterPro" id="IPR025696">
    <property type="entry name" value="Beta-barrel_MTR4"/>
</dbReference>
<evidence type="ECO:0000256" key="3">
    <source>
        <dbReference type="ARBA" id="ARBA00022741"/>
    </source>
</evidence>
<evidence type="ECO:0000256" key="4">
    <source>
        <dbReference type="ARBA" id="ARBA00022801"/>
    </source>
</evidence>
<feature type="compositionally biased region" description="Polar residues" evidence="8">
    <location>
        <begin position="599"/>
        <end position="617"/>
    </location>
</feature>
<dbReference type="Proteomes" id="UP000639772">
    <property type="component" value="Chromosome 7"/>
</dbReference>
<dbReference type="FunFam" id="3.40.50.300:FF:001047">
    <property type="entry name" value="DExH-box ATP-dependent RNA helicase DExH11"/>
    <property type="match status" value="1"/>
</dbReference>
<dbReference type="InterPro" id="IPR040801">
    <property type="entry name" value="Ski2_N"/>
</dbReference>
<sequence length="1344" mass="151462">MDRIVASNELAFRIGFSGHSGHLRLEPLPPVERLNPLKSLPDFVLPPVFPPETKETVINHLEDTYLRPTLDRDEFSAEKAGRFWDFDWFDRANVLLEPSVARSVVAPVWELPFRRSKNEDHPQLWEPKSVQIDVVELMQDSQDSSSFLRMPGPAKDFVRGNINNRPFQPGGLDVSHSPDRAFPKGAQNGDWVREIIEGGVSQSIPPSFRKGLDLGYLKGFLCQWKRAEQIPSPDNLVEENQVKLSVQFDDLFMKAWDEDIHVAGRSVVSPVFLESDVGEVVDIAIDSVDKTEDSALDEILKTEPEEAIRKAGGKGNDEMHRGSEVWASPGGSVDIARHFHELVPEMALDFPFELDTFQKEAIYYLEKGESVFVAAHTSAGKTVVAEYAFALASKHCTRAVYTAPIKTISNQKYRDFCGKFDVGLLTGDVSLRPEASCLIMTTEILRSMLYRGADIIRDIEWVIFDEVHYVNDVERGVVWEEVIIMLPRHVNIVLLSATVPNTTEFADWIGRTKQKKIRVLGTLKRPVPLEHCLFYSGELYKVCDNEVFLSQGFRAAKEAYKRKNSGLSASSSGIQFGGVHGANQSRQRESFSRGKTQKHSGSQSASNFPGSAVANQNSWGQKRSESSMWFLLINKLSKKSLLPVVIFCFSKNRCDKSADNMMGTDLTSSSDKSEIRIFCDKAFSRLKGSDRNLPQIVRVQSLLRRGIGVHHAGLLPIVKEVVEMLFCHRGLIKVLFSTETFAMGVNAPARTVVFDALRKFDGKDFRQLLPGEYIQMAGRAGRRGLDEIGTVILMCRDDIPEESDLKNVMVGKPTRLESQFRLTFTMILHLLRAEELKVEDMLKRSFAEFHAQKNLPEKEKLLLLKLSQTTKAIECIKGEPAIEEYFEMATKAEAHMDRVSQAVMQSHSAQQFLSPGRVVVVKAQSDDDHLLGTIIKTPSATLKKYIVLVLTTDMASSLQSPAATLNKILKQDINSPQGYFIAPKGKRGLEEDYFTSFSSRKASGVINIKLPYHGNVAGMNYEVREIENKDFMGICDCKIKIDQVWLLEDPKNVAYSKTVQQLLEHKPNGIKYPPLLDPIKDLKLKDMDVVESYQMYNKLLQKMSENKCHGCIKLKEHLSLLKEQTRHKDEVNALKYQMSDEALQQMPDFQGRIDVLKEIYCIDADLVVQIKGRVACEMNSGEELICTECLFENQFNDLEPEEAVAIMSAFVFQQQNTSEPSLTPKLAQAKKRLWDTAIRLGELQSQHKMAVYPAEYAKENLKFGLVEVVYEWAKGTPFANICELTDVPEGLIVRTIVRLDETCREFRNAASIMGNSALYKKMEIASNSIKRDIVFAASLYITGV</sequence>
<evidence type="ECO:0000256" key="6">
    <source>
        <dbReference type="ARBA" id="ARBA00022840"/>
    </source>
</evidence>
<comment type="subcellular location">
    <subcellularLocation>
        <location evidence="1">Cytoplasm</location>
    </subcellularLocation>
</comment>
<dbReference type="PIRSF" id="PIRSF005198">
    <property type="entry name" value="Antiviral_helicase_SKI2"/>
    <property type="match status" value="1"/>
</dbReference>
<protein>
    <recommendedName>
        <fullName evidence="13">DExH-box ATP-dependent RNA helicase DExH11</fullName>
    </recommendedName>
</protein>
<evidence type="ECO:0000256" key="7">
    <source>
        <dbReference type="ARBA" id="ARBA00022884"/>
    </source>
</evidence>
<evidence type="ECO:0000313" key="12">
    <source>
        <dbReference type="Proteomes" id="UP000639772"/>
    </source>
</evidence>
<dbReference type="GO" id="GO:0003723">
    <property type="term" value="F:RNA binding"/>
    <property type="evidence" value="ECO:0007669"/>
    <property type="project" value="UniProtKB-KW"/>
</dbReference>
<keyword evidence="7" id="KW-0694">RNA-binding</keyword>
<dbReference type="SMART" id="SM00490">
    <property type="entry name" value="HELICc"/>
    <property type="match status" value="1"/>
</dbReference>
<keyword evidence="3" id="KW-0547">Nucleotide-binding</keyword>
<reference evidence="11 12" key="1">
    <citation type="journal article" date="2020" name="Nat. Food">
        <title>A phased Vanilla planifolia genome enables genetic improvement of flavour and production.</title>
        <authorList>
            <person name="Hasing T."/>
            <person name="Tang H."/>
            <person name="Brym M."/>
            <person name="Khazi F."/>
            <person name="Huang T."/>
            <person name="Chambers A.H."/>
        </authorList>
    </citation>
    <scope>NUCLEOTIDE SEQUENCE [LARGE SCALE GENOMIC DNA]</scope>
    <source>
        <tissue evidence="11">Leaf</tissue>
    </source>
</reference>
<dbReference type="EMBL" id="JADCNM010000007">
    <property type="protein sequence ID" value="KAG0475170.1"/>
    <property type="molecule type" value="Genomic_DNA"/>
</dbReference>
<dbReference type="FunFam" id="1.10.3380.30:FF:000001">
    <property type="entry name" value="Ski2 ATP-dependent RNA helicase"/>
    <property type="match status" value="1"/>
</dbReference>
<evidence type="ECO:0000259" key="9">
    <source>
        <dbReference type="PROSITE" id="PS51192"/>
    </source>
</evidence>
<dbReference type="InterPro" id="IPR027417">
    <property type="entry name" value="P-loop_NTPase"/>
</dbReference>
<feature type="domain" description="Helicase ATP-binding" evidence="9">
    <location>
        <begin position="362"/>
        <end position="517"/>
    </location>
</feature>
<dbReference type="InterPro" id="IPR001650">
    <property type="entry name" value="Helicase_C-like"/>
</dbReference>
<dbReference type="OrthoDB" id="64767at2759"/>
<evidence type="ECO:0000256" key="2">
    <source>
        <dbReference type="ARBA" id="ARBA00022490"/>
    </source>
</evidence>
<comment type="caution">
    <text evidence="11">The sequence shown here is derived from an EMBL/GenBank/DDBJ whole genome shotgun (WGS) entry which is preliminary data.</text>
</comment>
<dbReference type="Pfam" id="PF00271">
    <property type="entry name" value="Helicase_C"/>
    <property type="match status" value="1"/>
</dbReference>
<dbReference type="SUPFAM" id="SSF52540">
    <property type="entry name" value="P-loop containing nucleoside triphosphate hydrolases"/>
    <property type="match status" value="1"/>
</dbReference>
<keyword evidence="6" id="KW-0067">ATP-binding</keyword>
<dbReference type="PANTHER" id="PTHR12131">
    <property type="entry name" value="ATP-DEPENDENT RNA AND DNA HELICASE"/>
    <property type="match status" value="1"/>
</dbReference>
<dbReference type="Gene3D" id="3.40.50.300">
    <property type="entry name" value="P-loop containing nucleotide triphosphate hydrolases"/>
    <property type="match status" value="2"/>
</dbReference>
<dbReference type="FunFam" id="3.40.50.300:FF:000354">
    <property type="entry name" value="ATP-dependent RNA helicase SKI2"/>
    <property type="match status" value="1"/>
</dbReference>
<evidence type="ECO:0008006" key="13">
    <source>
        <dbReference type="Google" id="ProtNLM"/>
    </source>
</evidence>
<evidence type="ECO:0000256" key="8">
    <source>
        <dbReference type="SAM" id="MobiDB-lite"/>
    </source>
</evidence>
<dbReference type="InterPro" id="IPR016438">
    <property type="entry name" value="SKI2-like"/>
</dbReference>
<dbReference type="Pfam" id="PF21408">
    <property type="entry name" value="MTR4-like_stalk"/>
    <property type="match status" value="1"/>
</dbReference>
<feature type="domain" description="Helicase C-terminal" evidence="10">
    <location>
        <begin position="632"/>
        <end position="831"/>
    </location>
</feature>
<keyword evidence="2" id="KW-0963">Cytoplasm</keyword>
<keyword evidence="5" id="KW-0347">Helicase</keyword>
<dbReference type="GO" id="GO:0005524">
    <property type="term" value="F:ATP binding"/>
    <property type="evidence" value="ECO:0007669"/>
    <property type="project" value="UniProtKB-KW"/>
</dbReference>
<dbReference type="InterPro" id="IPR014001">
    <property type="entry name" value="Helicase_ATP-bd"/>
</dbReference>
<accession>A0A835QRT8</accession>
<dbReference type="SMART" id="SM01142">
    <property type="entry name" value="DSHCT"/>
    <property type="match status" value="1"/>
</dbReference>
<dbReference type="PROSITE" id="PS51192">
    <property type="entry name" value="HELICASE_ATP_BIND_1"/>
    <property type="match status" value="1"/>
</dbReference>
<dbReference type="InterPro" id="IPR011545">
    <property type="entry name" value="DEAD/DEAH_box_helicase_dom"/>
</dbReference>
<dbReference type="GO" id="GO:0016787">
    <property type="term" value="F:hydrolase activity"/>
    <property type="evidence" value="ECO:0007669"/>
    <property type="project" value="UniProtKB-KW"/>
</dbReference>
<evidence type="ECO:0000313" key="11">
    <source>
        <dbReference type="EMBL" id="KAG0475170.1"/>
    </source>
</evidence>